<evidence type="ECO:0000256" key="1">
    <source>
        <dbReference type="ARBA" id="ARBA00022729"/>
    </source>
</evidence>
<dbReference type="PANTHER" id="PTHR33619">
    <property type="entry name" value="POLYSACCHARIDE EXPORT PROTEIN GFCE-RELATED"/>
    <property type="match status" value="1"/>
</dbReference>
<feature type="signal peptide" evidence="2">
    <location>
        <begin position="1"/>
        <end position="27"/>
    </location>
</feature>
<dbReference type="InterPro" id="IPR019554">
    <property type="entry name" value="Soluble_ligand-bd"/>
</dbReference>
<evidence type="ECO:0000256" key="2">
    <source>
        <dbReference type="SAM" id="SignalP"/>
    </source>
</evidence>
<dbReference type="Gene3D" id="3.30.1950.10">
    <property type="entry name" value="wza like domain"/>
    <property type="match status" value="1"/>
</dbReference>
<keyword evidence="6" id="KW-1185">Reference proteome</keyword>
<keyword evidence="1 2" id="KW-0732">Signal</keyword>
<dbReference type="PROSITE" id="PS51257">
    <property type="entry name" value="PROKAR_LIPOPROTEIN"/>
    <property type="match status" value="1"/>
</dbReference>
<dbReference type="AlphaFoldDB" id="M2TRD1"/>
<reference evidence="5 6" key="1">
    <citation type="journal article" date="2013" name="Genome Announc.">
        <title>Draft Genome Sequence of Strain JLT2015T, Belonging to the Family Sphingomonadaceae of the Alphaproteobacteria.</title>
        <authorList>
            <person name="Tang K."/>
            <person name="Liu K."/>
            <person name="Li S."/>
            <person name="Jiao N."/>
        </authorList>
    </citation>
    <scope>NUCLEOTIDE SEQUENCE [LARGE SCALE GENOMIC DNA]</scope>
    <source>
        <strain evidence="5 6">JLT2015</strain>
    </source>
</reference>
<dbReference type="GO" id="GO:0015159">
    <property type="term" value="F:polysaccharide transmembrane transporter activity"/>
    <property type="evidence" value="ECO:0007669"/>
    <property type="project" value="InterPro"/>
</dbReference>
<proteinExistence type="predicted"/>
<evidence type="ECO:0000313" key="5">
    <source>
        <dbReference type="EMBL" id="EMD84331.1"/>
    </source>
</evidence>
<evidence type="ECO:0000259" key="3">
    <source>
        <dbReference type="Pfam" id="PF02563"/>
    </source>
</evidence>
<name>M2TRD1_9SPHN</name>
<dbReference type="Pfam" id="PF02563">
    <property type="entry name" value="Poly_export"/>
    <property type="match status" value="1"/>
</dbReference>
<comment type="caution">
    <text evidence="5">The sequence shown here is derived from an EMBL/GenBank/DDBJ whole genome shotgun (WGS) entry which is preliminary data.</text>
</comment>
<feature type="domain" description="Soluble ligand binding" evidence="4">
    <location>
        <begin position="119"/>
        <end position="164"/>
    </location>
</feature>
<dbReference type="PANTHER" id="PTHR33619:SF3">
    <property type="entry name" value="POLYSACCHARIDE EXPORT PROTEIN GFCE-RELATED"/>
    <property type="match status" value="1"/>
</dbReference>
<gene>
    <name evidence="5" type="ORF">C725_0261</name>
</gene>
<dbReference type="PATRIC" id="fig|1234595.3.peg.261"/>
<feature type="domain" description="Polysaccharide export protein N-terminal" evidence="3">
    <location>
        <begin position="39"/>
        <end position="113"/>
    </location>
</feature>
<dbReference type="EMBL" id="AMRV01000001">
    <property type="protein sequence ID" value="EMD84331.1"/>
    <property type="molecule type" value="Genomic_DNA"/>
</dbReference>
<evidence type="ECO:0000313" key="6">
    <source>
        <dbReference type="Proteomes" id="UP000011717"/>
    </source>
</evidence>
<organism evidence="5 6">
    <name type="scientific">Pacificimonas flava</name>
    <dbReference type="NCBI Taxonomy" id="1234595"/>
    <lineage>
        <taxon>Bacteria</taxon>
        <taxon>Pseudomonadati</taxon>
        <taxon>Pseudomonadota</taxon>
        <taxon>Alphaproteobacteria</taxon>
        <taxon>Sphingomonadales</taxon>
        <taxon>Sphingosinicellaceae</taxon>
        <taxon>Pacificimonas</taxon>
    </lineage>
</organism>
<dbReference type="Gene3D" id="3.10.560.10">
    <property type="entry name" value="Outer membrane lipoprotein wza domain like"/>
    <property type="match status" value="1"/>
</dbReference>
<dbReference type="Pfam" id="PF10531">
    <property type="entry name" value="SLBB"/>
    <property type="match status" value="1"/>
</dbReference>
<dbReference type="InterPro" id="IPR049712">
    <property type="entry name" value="Poly_export"/>
</dbReference>
<dbReference type="Proteomes" id="UP000011717">
    <property type="component" value="Unassembled WGS sequence"/>
</dbReference>
<sequence>MYSRAVSSVSFLLVALAALVLSACATSAPPLPASEMSRTTDEYRLGLGDKLRVSVFNEENLSGEFQVSGAGTINMPLVGDVEAVGLTAAELKTRLTERYSDGFVIDPQIIVEVYDFRPYFVLGEVAKPGRYPAEEGMTLLGAVATAGGFTYRADKDTLFIRRAGSNREYSVNAARNINILPGDIVRVGERYF</sequence>
<evidence type="ECO:0000259" key="4">
    <source>
        <dbReference type="Pfam" id="PF10531"/>
    </source>
</evidence>
<dbReference type="InterPro" id="IPR003715">
    <property type="entry name" value="Poly_export_N"/>
</dbReference>
<protein>
    <submittedName>
        <fullName evidence="5">Capsule polysaccharide export protein</fullName>
    </submittedName>
</protein>
<dbReference type="OrthoDB" id="197007at2"/>
<accession>M2TRD1</accession>
<feature type="chain" id="PRO_5004027012" evidence="2">
    <location>
        <begin position="28"/>
        <end position="192"/>
    </location>
</feature>